<keyword evidence="1" id="KW-0472">Membrane</keyword>
<feature type="transmembrane region" description="Helical" evidence="1">
    <location>
        <begin position="41"/>
        <end position="64"/>
    </location>
</feature>
<evidence type="ECO:0000313" key="3">
    <source>
        <dbReference type="Proteomes" id="UP001054945"/>
    </source>
</evidence>
<organism evidence="2 3">
    <name type="scientific">Caerostris extrusa</name>
    <name type="common">Bark spider</name>
    <name type="synonym">Caerostris bankana</name>
    <dbReference type="NCBI Taxonomy" id="172846"/>
    <lineage>
        <taxon>Eukaryota</taxon>
        <taxon>Metazoa</taxon>
        <taxon>Ecdysozoa</taxon>
        <taxon>Arthropoda</taxon>
        <taxon>Chelicerata</taxon>
        <taxon>Arachnida</taxon>
        <taxon>Araneae</taxon>
        <taxon>Araneomorphae</taxon>
        <taxon>Entelegynae</taxon>
        <taxon>Araneoidea</taxon>
        <taxon>Araneidae</taxon>
        <taxon>Caerostris</taxon>
    </lineage>
</organism>
<reference evidence="2 3" key="1">
    <citation type="submission" date="2021-06" db="EMBL/GenBank/DDBJ databases">
        <title>Caerostris extrusa draft genome.</title>
        <authorList>
            <person name="Kono N."/>
            <person name="Arakawa K."/>
        </authorList>
    </citation>
    <scope>NUCLEOTIDE SEQUENCE [LARGE SCALE GENOMIC DNA]</scope>
</reference>
<name>A0AAV4XAY9_CAEEX</name>
<dbReference type="EMBL" id="BPLR01017454">
    <property type="protein sequence ID" value="GIY91749.1"/>
    <property type="molecule type" value="Genomic_DNA"/>
</dbReference>
<evidence type="ECO:0000313" key="2">
    <source>
        <dbReference type="EMBL" id="GIY91749.1"/>
    </source>
</evidence>
<dbReference type="AlphaFoldDB" id="A0AAV4XAY9"/>
<proteinExistence type="predicted"/>
<keyword evidence="1" id="KW-0812">Transmembrane</keyword>
<protein>
    <submittedName>
        <fullName evidence="2">Uncharacterized protein</fullName>
    </submittedName>
</protein>
<keyword evidence="1" id="KW-1133">Transmembrane helix</keyword>
<gene>
    <name evidence="2" type="ORF">CEXT_45211</name>
</gene>
<dbReference type="Proteomes" id="UP001054945">
    <property type="component" value="Unassembled WGS sequence"/>
</dbReference>
<evidence type="ECO:0000256" key="1">
    <source>
        <dbReference type="SAM" id="Phobius"/>
    </source>
</evidence>
<comment type="caution">
    <text evidence="2">The sequence shown here is derived from an EMBL/GenBank/DDBJ whole genome shotgun (WGS) entry which is preliminary data.</text>
</comment>
<keyword evidence="3" id="KW-1185">Reference proteome</keyword>
<accession>A0AAV4XAY9</accession>
<sequence>MIPQEIIFQRRLRSELPVAVVAGYRRSVILVLVSIDGDTVFLVYVFVCGFVLFIVLFVSCRLSFCRTCWNELRCATPSPWFPYFR</sequence>